<comment type="caution">
    <text evidence="6">The sequence shown here is derived from an EMBL/GenBank/DDBJ whole genome shotgun (WGS) entry which is preliminary data.</text>
</comment>
<evidence type="ECO:0000313" key="8">
    <source>
        <dbReference type="Proteomes" id="UP000271337"/>
    </source>
</evidence>
<dbReference type="Proteomes" id="UP000271337">
    <property type="component" value="Unassembled WGS sequence"/>
</dbReference>
<evidence type="ECO:0000313" key="6">
    <source>
        <dbReference type="EMBL" id="RMX89312.1"/>
    </source>
</evidence>
<evidence type="ECO:0000256" key="1">
    <source>
        <dbReference type="ARBA" id="ARBA00010088"/>
    </source>
</evidence>
<organism evidence="6 9">
    <name type="scientific">Hortaea werneckii</name>
    <name type="common">Black yeast</name>
    <name type="synonym">Cladosporium werneckii</name>
    <dbReference type="NCBI Taxonomy" id="91943"/>
    <lineage>
        <taxon>Eukaryota</taxon>
        <taxon>Fungi</taxon>
        <taxon>Dikarya</taxon>
        <taxon>Ascomycota</taxon>
        <taxon>Pezizomycotina</taxon>
        <taxon>Dothideomycetes</taxon>
        <taxon>Dothideomycetidae</taxon>
        <taxon>Mycosphaerellales</taxon>
        <taxon>Teratosphaeriaceae</taxon>
        <taxon>Hortaea</taxon>
    </lineage>
</organism>
<evidence type="ECO:0000256" key="2">
    <source>
        <dbReference type="ARBA" id="ARBA00022797"/>
    </source>
</evidence>
<sequence length="415" mass="46950">MNCSPTLPPHIIMASYQVAVAEEKIDLLKKKLSLATFPDELEDAAWDYGAPLQDVKRLAKCWEQGFDWRAQEAKLNDLPNYHKRIRVDGFPELDIHYLHQPSDSPDAIPLIFVHGWPGSYLEVSKMLSALKQSNKGVSFHVVAPSLPNFGWSEGPKKQGFGMKQYAETCHRLMQSLGYEKYVTQGGDWGFYITRCMGLLYPESIPASHTNMLRALQPTWTGNPLLALQHAVQPYTERDRKGLERSKWFAEEGTGYRLEQSTKPQTLGYSLTDSPVGLLAWMLEKLHDWTDAYPWTDDEILTWVSIYYFSTAGPAASLRIYYEAVHPRGADAVTRDQTQHWIPKVKLGLLHAPRELTVVPLTWGRTLGPVVHESVQKKGGHFFAWECPDALVQDLRTMFGKGGPCYKAVRTGSTNL</sequence>
<evidence type="ECO:0000256" key="3">
    <source>
        <dbReference type="ARBA" id="ARBA00022801"/>
    </source>
</evidence>
<feature type="active site" description="Proton donor" evidence="4">
    <location>
        <position position="320"/>
    </location>
</feature>
<dbReference type="PIRSF" id="PIRSF001112">
    <property type="entry name" value="Epoxide_hydrolase"/>
    <property type="match status" value="1"/>
</dbReference>
<dbReference type="EMBL" id="QWIL01000005">
    <property type="protein sequence ID" value="RMY26284.1"/>
    <property type="molecule type" value="Genomic_DNA"/>
</dbReference>
<reference evidence="8 9" key="1">
    <citation type="journal article" date="2018" name="BMC Genomics">
        <title>Genomic evidence for intraspecific hybridization in a clonal and extremely halotolerant yeast.</title>
        <authorList>
            <person name="Gostincar C."/>
            <person name="Stajich J.E."/>
            <person name="Zupancic J."/>
            <person name="Zalar P."/>
            <person name="Gunde-Cimerman N."/>
        </authorList>
    </citation>
    <scope>NUCLEOTIDE SEQUENCE [LARGE SCALE GENOMIC DNA]</scope>
    <source>
        <strain evidence="6 9">EXF-6656</strain>
        <strain evidence="7 8">EXF-6669</strain>
    </source>
</reference>
<dbReference type="SUPFAM" id="SSF53474">
    <property type="entry name" value="alpha/beta-Hydrolases"/>
    <property type="match status" value="1"/>
</dbReference>
<comment type="similarity">
    <text evidence="1">Belongs to the peptidase S33 family.</text>
</comment>
<proteinExistence type="inferred from homology"/>
<dbReference type="InterPro" id="IPR000639">
    <property type="entry name" value="Epox_hydrolase-like"/>
</dbReference>
<feature type="active site" description="Proton acceptor" evidence="4">
    <location>
        <position position="380"/>
    </location>
</feature>
<dbReference type="EMBL" id="QWIJ01000034">
    <property type="protein sequence ID" value="RMX89312.1"/>
    <property type="molecule type" value="Genomic_DNA"/>
</dbReference>
<dbReference type="VEuPathDB" id="FungiDB:BTJ68_01542"/>
<keyword evidence="2" id="KW-0058">Aromatic hydrocarbons catabolism</keyword>
<dbReference type="InterPro" id="IPR016292">
    <property type="entry name" value="Epoxide_hydrolase"/>
</dbReference>
<dbReference type="PANTHER" id="PTHR21661">
    <property type="entry name" value="EPOXIDE HYDROLASE 1-RELATED"/>
    <property type="match status" value="1"/>
</dbReference>
<dbReference type="Gene3D" id="3.40.50.1820">
    <property type="entry name" value="alpha/beta hydrolase"/>
    <property type="match status" value="1"/>
</dbReference>
<gene>
    <name evidence="7" type="ORF">D0867_00151</name>
    <name evidence="6" type="ORF">D0869_00966</name>
</gene>
<evidence type="ECO:0000259" key="5">
    <source>
        <dbReference type="Pfam" id="PF06441"/>
    </source>
</evidence>
<name>A0A3M6XES9_HORWE</name>
<evidence type="ECO:0000256" key="4">
    <source>
        <dbReference type="PIRSR" id="PIRSR001112-1"/>
    </source>
</evidence>
<protein>
    <recommendedName>
        <fullName evidence="5">Epoxide hydrolase N-terminal domain-containing protein</fullName>
    </recommendedName>
</protein>
<dbReference type="GO" id="GO:0004301">
    <property type="term" value="F:epoxide hydrolase activity"/>
    <property type="evidence" value="ECO:0007669"/>
    <property type="project" value="TreeGrafter"/>
</dbReference>
<dbReference type="Proteomes" id="UP000281245">
    <property type="component" value="Unassembled WGS sequence"/>
</dbReference>
<dbReference type="GO" id="GO:0097176">
    <property type="term" value="P:epoxide metabolic process"/>
    <property type="evidence" value="ECO:0007669"/>
    <property type="project" value="TreeGrafter"/>
</dbReference>
<evidence type="ECO:0000313" key="9">
    <source>
        <dbReference type="Proteomes" id="UP000281245"/>
    </source>
</evidence>
<dbReference type="PRINTS" id="PR00412">
    <property type="entry name" value="EPOXHYDRLASE"/>
</dbReference>
<feature type="domain" description="Epoxide hydrolase N-terminal" evidence="5">
    <location>
        <begin position="15"/>
        <end position="123"/>
    </location>
</feature>
<dbReference type="Pfam" id="PF06441">
    <property type="entry name" value="EHN"/>
    <property type="match status" value="1"/>
</dbReference>
<evidence type="ECO:0000313" key="7">
    <source>
        <dbReference type="EMBL" id="RMY26284.1"/>
    </source>
</evidence>
<feature type="active site" description="Nucleophile" evidence="4">
    <location>
        <position position="187"/>
    </location>
</feature>
<keyword evidence="3" id="KW-0378">Hydrolase</keyword>
<accession>A0A3M6XES9</accession>
<dbReference type="PANTHER" id="PTHR21661:SF35">
    <property type="entry name" value="EPOXIDE HYDROLASE"/>
    <property type="match status" value="1"/>
</dbReference>
<dbReference type="InterPro" id="IPR010497">
    <property type="entry name" value="Epoxide_hydro_N"/>
</dbReference>
<dbReference type="InterPro" id="IPR029058">
    <property type="entry name" value="AB_hydrolase_fold"/>
</dbReference>
<dbReference type="OrthoDB" id="7130006at2759"/>
<dbReference type="AlphaFoldDB" id="A0A3M6XES9"/>